<dbReference type="PRINTS" id="PR00412">
    <property type="entry name" value="EPOXHYDRLASE"/>
</dbReference>
<evidence type="ECO:0000256" key="1">
    <source>
        <dbReference type="SAM" id="MobiDB-lite"/>
    </source>
</evidence>
<evidence type="ECO:0000259" key="2">
    <source>
        <dbReference type="Pfam" id="PF00561"/>
    </source>
</evidence>
<dbReference type="Pfam" id="PF00561">
    <property type="entry name" value="Abhydrolase_1"/>
    <property type="match status" value="1"/>
</dbReference>
<dbReference type="PANTHER" id="PTHR43798:SF33">
    <property type="entry name" value="HYDROLASE, PUTATIVE (AFU_ORTHOLOGUE AFUA_2G14860)-RELATED"/>
    <property type="match status" value="1"/>
</dbReference>
<dbReference type="InterPro" id="IPR000073">
    <property type="entry name" value="AB_hydrolase_1"/>
</dbReference>
<dbReference type="RefSeq" id="WP_197007181.1">
    <property type="nucleotide sequence ID" value="NZ_BONS01000052.1"/>
</dbReference>
<dbReference type="InterPro" id="IPR029058">
    <property type="entry name" value="AB_hydrolase_fold"/>
</dbReference>
<keyword evidence="4" id="KW-1185">Reference proteome</keyword>
<dbReference type="InterPro" id="IPR000639">
    <property type="entry name" value="Epox_hydrolase-like"/>
</dbReference>
<evidence type="ECO:0000313" key="3">
    <source>
        <dbReference type="EMBL" id="MBG6140656.1"/>
    </source>
</evidence>
<feature type="region of interest" description="Disordered" evidence="1">
    <location>
        <begin position="301"/>
        <end position="320"/>
    </location>
</feature>
<reference evidence="3" key="1">
    <citation type="submission" date="2020-11" db="EMBL/GenBank/DDBJ databases">
        <title>Sequencing the genomes of 1000 actinobacteria strains.</title>
        <authorList>
            <person name="Klenk H.-P."/>
        </authorList>
    </citation>
    <scope>NUCLEOTIDE SEQUENCE</scope>
    <source>
        <strain evidence="3">DSM 45356</strain>
    </source>
</reference>
<accession>A0A8J7GYM0</accession>
<dbReference type="AlphaFoldDB" id="A0A8J7GYM0"/>
<dbReference type="PANTHER" id="PTHR43798">
    <property type="entry name" value="MONOACYLGLYCEROL LIPASE"/>
    <property type="match status" value="1"/>
</dbReference>
<proteinExistence type="predicted"/>
<evidence type="ECO:0000313" key="4">
    <source>
        <dbReference type="Proteomes" id="UP000622552"/>
    </source>
</evidence>
<dbReference type="SUPFAM" id="SSF53474">
    <property type="entry name" value="alpha/beta-Hydrolases"/>
    <property type="match status" value="1"/>
</dbReference>
<name>A0A8J7GYM0_9ACTN</name>
<dbReference type="PRINTS" id="PR00111">
    <property type="entry name" value="ABHYDROLASE"/>
</dbReference>
<protein>
    <submittedName>
        <fullName evidence="3">Pimeloyl-ACP methyl ester carboxylesterase</fullName>
    </submittedName>
</protein>
<organism evidence="3 4">
    <name type="scientific">Longispora fulva</name>
    <dbReference type="NCBI Taxonomy" id="619741"/>
    <lineage>
        <taxon>Bacteria</taxon>
        <taxon>Bacillati</taxon>
        <taxon>Actinomycetota</taxon>
        <taxon>Actinomycetes</taxon>
        <taxon>Micromonosporales</taxon>
        <taxon>Micromonosporaceae</taxon>
        <taxon>Longispora</taxon>
    </lineage>
</organism>
<dbReference type="EMBL" id="JADOUF010000001">
    <property type="protein sequence ID" value="MBG6140656.1"/>
    <property type="molecule type" value="Genomic_DNA"/>
</dbReference>
<dbReference type="GO" id="GO:0016020">
    <property type="term" value="C:membrane"/>
    <property type="evidence" value="ECO:0007669"/>
    <property type="project" value="TreeGrafter"/>
</dbReference>
<sequence>MSTNLAPGVPAKQISVVEHHWGGFRFTSQIAASPTPQLAPVVLVGGAFQRKETWGPLASAILPVADVVTVDLPGWGDSDTLPDSYDGSFLTATLLRVLDELGLDRVNLFGGSYGTSIVYRFAQFHPHRLHRLILLGAMSCLPDDLRVRLGHMLELVQAGQMAQFAAESVALMMSQDPDVKVRRHAAINRLLQSRFASITDDEVEKCWANTSRLLLHESMDTSIPPGVPTLVSTGEHDPFTTPERCRVVATTCTDAWFTTVADADHLSFLERSAEVADMMIRFYQGQPLTNLPYLRVSERVTPRPGTPAMRQPAEELINAG</sequence>
<dbReference type="Proteomes" id="UP000622552">
    <property type="component" value="Unassembled WGS sequence"/>
</dbReference>
<comment type="caution">
    <text evidence="3">The sequence shown here is derived from an EMBL/GenBank/DDBJ whole genome shotgun (WGS) entry which is preliminary data.</text>
</comment>
<dbReference type="InterPro" id="IPR050266">
    <property type="entry name" value="AB_hydrolase_sf"/>
</dbReference>
<gene>
    <name evidence="3" type="ORF">IW245_006850</name>
</gene>
<dbReference type="GO" id="GO:0003824">
    <property type="term" value="F:catalytic activity"/>
    <property type="evidence" value="ECO:0007669"/>
    <property type="project" value="InterPro"/>
</dbReference>
<feature type="domain" description="AB hydrolase-1" evidence="2">
    <location>
        <begin position="40"/>
        <end position="271"/>
    </location>
</feature>
<dbReference type="Gene3D" id="3.40.50.1820">
    <property type="entry name" value="alpha/beta hydrolase"/>
    <property type="match status" value="1"/>
</dbReference>